<keyword evidence="1" id="KW-0732">Signal</keyword>
<proteinExistence type="predicted"/>
<name>A0A7Z1DS85_9GAMM</name>
<feature type="signal peptide" evidence="1">
    <location>
        <begin position="1"/>
        <end position="23"/>
    </location>
</feature>
<protein>
    <recommendedName>
        <fullName evidence="4">Lipoprotein</fullName>
    </recommendedName>
</protein>
<comment type="caution">
    <text evidence="2">The sequence shown here is derived from an EMBL/GenBank/DDBJ whole genome shotgun (WGS) entry which is preliminary data.</text>
</comment>
<reference evidence="2 3" key="1">
    <citation type="submission" date="2017-06" db="EMBL/GenBank/DDBJ databases">
        <title>Draft genome sequence of the halophilic bacterium Marinobacter vinifirmus FB1.</title>
        <authorList>
            <person name="Stepanov V.G."/>
            <person name="Roberts D.J."/>
            <person name="Fox G.E."/>
        </authorList>
    </citation>
    <scope>NUCLEOTIDE SEQUENCE [LARGE SCALE GENOMIC DNA]</scope>
    <source>
        <strain evidence="2 3">FB1</strain>
    </source>
</reference>
<dbReference type="PROSITE" id="PS51257">
    <property type="entry name" value="PROKAR_LIPOPROTEIN"/>
    <property type="match status" value="1"/>
</dbReference>
<gene>
    <name evidence="2" type="ORF">B9Q17_07515</name>
</gene>
<evidence type="ECO:0000256" key="1">
    <source>
        <dbReference type="SAM" id="SignalP"/>
    </source>
</evidence>
<evidence type="ECO:0008006" key="4">
    <source>
        <dbReference type="Google" id="ProtNLM"/>
    </source>
</evidence>
<accession>A0A7Z1DS85</accession>
<feature type="chain" id="PRO_5030646847" description="Lipoprotein" evidence="1">
    <location>
        <begin position="24"/>
        <end position="177"/>
    </location>
</feature>
<evidence type="ECO:0000313" key="2">
    <source>
        <dbReference type="EMBL" id="OZC35055.1"/>
    </source>
</evidence>
<dbReference type="RefSeq" id="WP_094625785.1">
    <property type="nucleotide sequence ID" value="NZ_NEFY01000016.1"/>
</dbReference>
<evidence type="ECO:0000313" key="3">
    <source>
        <dbReference type="Proteomes" id="UP000216984"/>
    </source>
</evidence>
<organism evidence="2 3">
    <name type="scientific">Marinobacter vinifirmus</name>
    <dbReference type="NCBI Taxonomy" id="355591"/>
    <lineage>
        <taxon>Bacteria</taxon>
        <taxon>Pseudomonadati</taxon>
        <taxon>Pseudomonadota</taxon>
        <taxon>Gammaproteobacteria</taxon>
        <taxon>Pseudomonadales</taxon>
        <taxon>Marinobacteraceae</taxon>
        <taxon>Marinobacter</taxon>
    </lineage>
</organism>
<dbReference type="Proteomes" id="UP000216984">
    <property type="component" value="Unassembled WGS sequence"/>
</dbReference>
<dbReference type="AlphaFoldDB" id="A0A7Z1DS85"/>
<sequence>MKPVPTKQLSKIVVALGMTTVMAGCSTVTDYIHSIHGDQPHSGYKSTETAEYTFEEQRIGGKTICSATYKIGSDSIIDFENIIDTADAINNEHKVQERCTSFEMDLENYMYRTGSDNFYLFLDQRNLPSRCGLFYGDSATPDNVTEELEWELASTDLFDCRYFSVRDMAEEMRTVLK</sequence>
<keyword evidence="3" id="KW-1185">Reference proteome</keyword>
<dbReference type="EMBL" id="NEFY01000016">
    <property type="protein sequence ID" value="OZC35055.1"/>
    <property type="molecule type" value="Genomic_DNA"/>
</dbReference>